<accession>A0A856I498</accession>
<protein>
    <submittedName>
        <fullName evidence="2">SAM-dependent methyltransferase</fullName>
    </submittedName>
</protein>
<name>A0A856I498_9FIRM</name>
<dbReference type="GO" id="GO:0032259">
    <property type="term" value="P:methylation"/>
    <property type="evidence" value="ECO:0007669"/>
    <property type="project" value="UniProtKB-KW"/>
</dbReference>
<dbReference type="InterPro" id="IPR043768">
    <property type="entry name" value="DUF5714"/>
</dbReference>
<dbReference type="AlphaFoldDB" id="A0A856I498"/>
<keyword evidence="2" id="KW-0489">Methyltransferase</keyword>
<dbReference type="GO" id="GO:0008168">
    <property type="term" value="F:methyltransferase activity"/>
    <property type="evidence" value="ECO:0007669"/>
    <property type="project" value="UniProtKB-KW"/>
</dbReference>
<keyword evidence="2" id="KW-0808">Transferase</keyword>
<reference evidence="3" key="1">
    <citation type="submission" date="2018-12" db="EMBL/GenBank/DDBJ databases">
        <title>Dusodibacter welbiota gen. nov., sp. nov., isolated from human faeces and emended description of the Oscillibacter genus.</title>
        <authorList>
            <person name="Le Roy T."/>
            <person name="Van der Smissen P."/>
            <person name="Delzenne N."/>
            <person name="Muccioli G."/>
            <person name="Collet J.F."/>
            <person name="Cani P.D."/>
        </authorList>
    </citation>
    <scope>NUCLEOTIDE SEQUENCE [LARGE SCALE GENOMIC DNA]</scope>
    <source>
        <strain evidence="3">J115</strain>
    </source>
</reference>
<keyword evidence="3" id="KW-1185">Reference proteome</keyword>
<gene>
    <name evidence="2" type="ORF">EIO64_03815</name>
</gene>
<dbReference type="Proteomes" id="UP000298642">
    <property type="component" value="Chromosome"/>
</dbReference>
<organism evidence="2 3">
    <name type="scientific">Dysosmobacter welbionis</name>
    <dbReference type="NCBI Taxonomy" id="2093857"/>
    <lineage>
        <taxon>Bacteria</taxon>
        <taxon>Bacillati</taxon>
        <taxon>Bacillota</taxon>
        <taxon>Clostridia</taxon>
        <taxon>Eubacteriales</taxon>
        <taxon>Oscillospiraceae</taxon>
        <taxon>Dysosmobacter</taxon>
    </lineage>
</organism>
<feature type="domain" description="DUF5714" evidence="1">
    <location>
        <begin position="58"/>
        <end position="228"/>
    </location>
</feature>
<dbReference type="KEGG" id="obj:EIO64_03815"/>
<evidence type="ECO:0000313" key="2">
    <source>
        <dbReference type="EMBL" id="QCI60949.2"/>
    </source>
</evidence>
<dbReference type="EMBL" id="CP034413">
    <property type="protein sequence ID" value="QCI60949.2"/>
    <property type="molecule type" value="Genomic_DNA"/>
</dbReference>
<evidence type="ECO:0000313" key="3">
    <source>
        <dbReference type="Proteomes" id="UP000298642"/>
    </source>
</evidence>
<proteinExistence type="predicted"/>
<sequence>MDLHPEECLICKAPLEYLVRDEDMECAICHKKESSKTRCVNGHYVCNDCHTQGMDTIFGLCLAETSADPAAILRRMMDLSFCHMHGPEHHVMVGAALLTAYKNAGGKLDLESALREMYSRGKAVPGGACGFWGACGAGISAGQFLAIATASTPLAREPWGLSNQMTARALDSIGKVGGPRCCKRDSWLAVQAAVDFVREHLGVEMQHSVPVCSYSARNSQCIGKRCPFSAAKQRALEAKTAPSF</sequence>
<evidence type="ECO:0000259" key="1">
    <source>
        <dbReference type="Pfam" id="PF18978"/>
    </source>
</evidence>
<dbReference type="Pfam" id="PF18978">
    <property type="entry name" value="DUF5714"/>
    <property type="match status" value="1"/>
</dbReference>